<dbReference type="HOGENOM" id="CLU_094294_0_0_1"/>
<dbReference type="OrthoDB" id="3247418at2759"/>
<dbReference type="VEuPathDB" id="FungiDB:MELLADRAFT_96070"/>
<dbReference type="VEuPathDB" id="FungiDB:MELLADRAFT_89648"/>
<name>F4RU42_MELLP</name>
<dbReference type="KEGG" id="mlr:MELLADRAFT_96070"/>
<dbReference type="GeneID" id="18937467"/>
<reference evidence="2" key="2">
    <citation type="submission" date="2011-04" db="EMBL/GenBank/DDBJ databases">
        <title>Obligate Biotrophy Features Unraveled by the Genomic Analysis of the Rust Fungi, Melampsora larici-populina and Puccinia graminis f. sp. tritici.</title>
        <authorList>
            <consortium name="US DOE Joint Genome Institute (JGI-PGF)"/>
            <person name="Duplessis S."/>
            <person name="Cuomo C."/>
            <person name="Lin Y.-C."/>
            <person name="Aerts A."/>
            <person name="Tisserant E."/>
            <person name="Veneault-Fourrey C."/>
            <person name="Joly D."/>
            <person name="Hacquard S."/>
            <person name="Amselem J."/>
            <person name="Cantarel B."/>
            <person name="Readman C."/>
            <person name="Coutinho P."/>
            <person name="Feau N."/>
            <person name="Field M."/>
            <person name="Frey P."/>
            <person name="Gelhaye E."/>
            <person name="Goldberg J."/>
            <person name="Grabherr M."/>
            <person name="Kodira C."/>
            <person name="Kohler A."/>
            <person name="Kues U."/>
            <person name="Lindquist E."/>
            <person name="Lucas S."/>
            <person name="Mago R."/>
            <person name="Mauceli E."/>
            <person name="Morin E."/>
            <person name="Murat C."/>
            <person name="Pangilinan J."/>
            <person name="Park R."/>
            <person name="Pearson M."/>
            <person name="Quesneville H."/>
            <person name="Rouhier N."/>
            <person name="Sakthikumar S."/>
            <person name="Salamov A."/>
            <person name="Schmutz J."/>
            <person name="Selles B."/>
            <person name="Shapiro H."/>
            <person name="Tangay P."/>
            <person name="Tuskan G."/>
            <person name="Henrissat B."/>
            <person name="Van de Peer Y."/>
            <person name="Rouze P."/>
            <person name="Schein J."/>
            <person name="Ellis J."/>
            <person name="Dodds P."/>
            <person name="Zhong S."/>
            <person name="Hamelin R."/>
            <person name="Grigoriev I."/>
            <person name="Szabo L."/>
            <person name="Martin F."/>
        </authorList>
    </citation>
    <scope>NUCLEOTIDE SEQUENCE</scope>
    <source>
        <strain evidence="2">98AG31</strain>
    </source>
</reference>
<keyword evidence="3" id="KW-1185">Reference proteome</keyword>
<evidence type="ECO:0000313" key="3">
    <source>
        <dbReference type="Proteomes" id="UP000001072"/>
    </source>
</evidence>
<reference evidence="3" key="1">
    <citation type="journal article" date="2011" name="Proc. Natl. Acad. Sci. U.S.A.">
        <title>Obligate biotrophy features unraveled by the genomic analysis of rust fungi.</title>
        <authorList>
            <person name="Duplessis S."/>
            <person name="Cuomo C.A."/>
            <person name="Lin Y.-C."/>
            <person name="Aerts A."/>
            <person name="Tisserant E."/>
            <person name="Veneault-Fourrey C."/>
            <person name="Joly D.L."/>
            <person name="Hacquard S."/>
            <person name="Amselem J."/>
            <person name="Cantarel B.L."/>
            <person name="Chiu R."/>
            <person name="Coutinho P.M."/>
            <person name="Feau N."/>
            <person name="Field M."/>
            <person name="Frey P."/>
            <person name="Gelhaye E."/>
            <person name="Goldberg J."/>
            <person name="Grabherr M.G."/>
            <person name="Kodira C.D."/>
            <person name="Kohler A."/>
            <person name="Kuees U."/>
            <person name="Lindquist E.A."/>
            <person name="Lucas S.M."/>
            <person name="Mago R."/>
            <person name="Mauceli E."/>
            <person name="Morin E."/>
            <person name="Murat C."/>
            <person name="Pangilinan J.L."/>
            <person name="Park R."/>
            <person name="Pearson M."/>
            <person name="Quesneville H."/>
            <person name="Rouhier N."/>
            <person name="Sakthikumar S."/>
            <person name="Salamov A.A."/>
            <person name="Schmutz J."/>
            <person name="Selles B."/>
            <person name="Shapiro H."/>
            <person name="Tanguay P."/>
            <person name="Tuskan G.A."/>
            <person name="Henrissat B."/>
            <person name="Van de Peer Y."/>
            <person name="Rouze P."/>
            <person name="Ellis J.G."/>
            <person name="Dodds P.N."/>
            <person name="Schein J.E."/>
            <person name="Zhong S."/>
            <person name="Hamelin R.C."/>
            <person name="Grigoriev I.V."/>
            <person name="Szabo L.J."/>
            <person name="Martin F."/>
        </authorList>
    </citation>
    <scope>NUCLEOTIDE SEQUENCE [LARGE SCALE GENOMIC DNA]</scope>
    <source>
        <strain evidence="3">98AG31 / pathotype 3-4-7</strain>
    </source>
</reference>
<dbReference type="EMBL" id="GL883181">
    <property type="protein sequence ID" value="EGF98229.1"/>
    <property type="molecule type" value="Genomic_DNA"/>
</dbReference>
<dbReference type="EMBL" id="GL883120">
    <property type="protein sequence ID" value="EGG04148.1"/>
    <property type="molecule type" value="Genomic_DNA"/>
</dbReference>
<proteinExistence type="predicted"/>
<accession>F4RU42</accession>
<dbReference type="GeneID" id="18935267"/>
<sequence>MSPIWSSSVYLGMDGGAYYWQSCPNAKIDSLRMVSYHHLIIIVATVGKTMVRAHTQRGFFRNMLTNMSQQDWNNLGLDEFFHTPAAKWRTFSPPSEIIPSIMTTLVTMGHSDTDLAPALQTTSYWKHAGKIYSPREIHQGNSCVQLHNNSQFKFGTIRHIIRLVKDSTLLLIVDSFRPLQGADQLRNPYRHLPHLKADVLYRESPVIQCINLDHLYGHCVVAENPPDTFEIHESTNITVGLRSMAIIDMTSSLAGFGN</sequence>
<dbReference type="RefSeq" id="XP_007418500.1">
    <property type="nucleotide sequence ID" value="XM_007418438.1"/>
</dbReference>
<evidence type="ECO:0000313" key="2">
    <source>
        <dbReference type="EMBL" id="EGG04148.1"/>
    </source>
</evidence>
<gene>
    <name evidence="2" type="ORF">MELLADRAFT_89648</name>
    <name evidence="1" type="ORF">MELLADRAFT_96070</name>
</gene>
<evidence type="ECO:0000313" key="1">
    <source>
        <dbReference type="EMBL" id="EGF98229.1"/>
    </source>
</evidence>
<dbReference type="Proteomes" id="UP000001072">
    <property type="component" value="Unassembled WGS sequence"/>
</dbReference>
<dbReference type="KEGG" id="mlr:MELLADRAFT_89648"/>
<protein>
    <submittedName>
        <fullName evidence="2">Uncharacterized protein</fullName>
    </submittedName>
</protein>
<dbReference type="AlphaFoldDB" id="F4RU42"/>
<organism evidence="3">
    <name type="scientific">Melampsora larici-populina (strain 98AG31 / pathotype 3-4-7)</name>
    <name type="common">Poplar leaf rust fungus</name>
    <dbReference type="NCBI Taxonomy" id="747676"/>
    <lineage>
        <taxon>Eukaryota</taxon>
        <taxon>Fungi</taxon>
        <taxon>Dikarya</taxon>
        <taxon>Basidiomycota</taxon>
        <taxon>Pucciniomycotina</taxon>
        <taxon>Pucciniomycetes</taxon>
        <taxon>Pucciniales</taxon>
        <taxon>Melampsoraceae</taxon>
        <taxon>Melampsora</taxon>
    </lineage>
</organism>
<dbReference type="RefSeq" id="XP_007412609.1">
    <property type="nucleotide sequence ID" value="XM_007412547.1"/>
</dbReference>